<accession>A0A160VK46</accession>
<protein>
    <recommendedName>
        <fullName evidence="3">ATP synthase protein I2</fullName>
    </recommendedName>
</protein>
<keyword evidence="1" id="KW-0472">Membrane</keyword>
<keyword evidence="1" id="KW-1133">Transmembrane helix</keyword>
<evidence type="ECO:0000256" key="1">
    <source>
        <dbReference type="SAM" id="Phobius"/>
    </source>
</evidence>
<feature type="transmembrane region" description="Helical" evidence="1">
    <location>
        <begin position="29"/>
        <end position="45"/>
    </location>
</feature>
<feature type="transmembrane region" description="Helical" evidence="1">
    <location>
        <begin position="66"/>
        <end position="86"/>
    </location>
</feature>
<dbReference type="EMBL" id="FAXC01000292">
    <property type="protein sequence ID" value="CUV09754.1"/>
    <property type="molecule type" value="Genomic_DNA"/>
</dbReference>
<evidence type="ECO:0000313" key="2">
    <source>
        <dbReference type="EMBL" id="CUV09754.1"/>
    </source>
</evidence>
<organism evidence="2">
    <name type="scientific">hydrothermal vent metagenome</name>
    <dbReference type="NCBI Taxonomy" id="652676"/>
    <lineage>
        <taxon>unclassified sequences</taxon>
        <taxon>metagenomes</taxon>
        <taxon>ecological metagenomes</taxon>
    </lineage>
</organism>
<reference evidence="2" key="1">
    <citation type="submission" date="2015-10" db="EMBL/GenBank/DDBJ databases">
        <authorList>
            <person name="Gilbert D.G."/>
        </authorList>
    </citation>
    <scope>NUCLEOTIDE SEQUENCE</scope>
</reference>
<sequence>MKLTIYISMACVGTWGLLSAALPDYVKEIFLGMVIPWSISLISIVKTRSVYNLNPEKLIKHMTTAMLIKMMSYGLLLIIIFTFISFNPLPFIISFTGYFLALHITEAFTLRFIIKQKPI</sequence>
<feature type="transmembrane region" description="Helical" evidence="1">
    <location>
        <begin position="92"/>
        <end position="114"/>
    </location>
</feature>
<dbReference type="GO" id="GO:0005886">
    <property type="term" value="C:plasma membrane"/>
    <property type="evidence" value="ECO:0007669"/>
    <property type="project" value="UniProtKB-SubCell"/>
</dbReference>
<keyword evidence="1" id="KW-0812">Transmembrane</keyword>
<proteinExistence type="predicted"/>
<gene>
    <name evidence="2" type="ORF">MGWOODY_Mmi1452</name>
</gene>
<evidence type="ECO:0008006" key="3">
    <source>
        <dbReference type="Google" id="ProtNLM"/>
    </source>
</evidence>
<name>A0A160VK46_9ZZZZ</name>
<dbReference type="AlphaFoldDB" id="A0A160VK46"/>